<evidence type="ECO:0000256" key="1">
    <source>
        <dbReference type="ARBA" id="ARBA00004173"/>
    </source>
</evidence>
<protein>
    <recommendedName>
        <fullName evidence="6">Small ribosomal subunit protein mS25</fullName>
    </recommendedName>
    <alternativeName>
        <fullName evidence="7">28S ribosomal protein S25, mitochondrial</fullName>
    </alternativeName>
</protein>
<dbReference type="FunCoup" id="A0A1V9X008">
    <property type="interactions" value="837"/>
</dbReference>
<dbReference type="PANTHER" id="PTHR13274">
    <property type="entry name" value="MITOCHONDRIAL RIBOSOMAL PROTEIN S25"/>
    <property type="match status" value="1"/>
</dbReference>
<keyword evidence="10" id="KW-1185">Reference proteome</keyword>
<dbReference type="InParanoid" id="A0A1V9X008"/>
<dbReference type="InterPro" id="IPR040049">
    <property type="entry name" value="Ribosomal_mS25/mL61"/>
</dbReference>
<evidence type="ECO:0000313" key="9">
    <source>
        <dbReference type="EMBL" id="OQR66753.1"/>
    </source>
</evidence>
<feature type="domain" description="Ribosomal protein/NADH dehydrogenase" evidence="8">
    <location>
        <begin position="40"/>
        <end position="113"/>
    </location>
</feature>
<evidence type="ECO:0000256" key="7">
    <source>
        <dbReference type="ARBA" id="ARBA00035369"/>
    </source>
</evidence>
<keyword evidence="4" id="KW-0496">Mitochondrion</keyword>
<dbReference type="SUPFAM" id="SSF52833">
    <property type="entry name" value="Thioredoxin-like"/>
    <property type="match status" value="1"/>
</dbReference>
<evidence type="ECO:0000259" key="8">
    <source>
        <dbReference type="SMART" id="SM00916"/>
    </source>
</evidence>
<comment type="subcellular location">
    <subcellularLocation>
        <location evidence="1">Mitochondrion</location>
    </subcellularLocation>
</comment>
<dbReference type="GO" id="GO:1990904">
    <property type="term" value="C:ribonucleoprotein complex"/>
    <property type="evidence" value="ECO:0007669"/>
    <property type="project" value="UniProtKB-KW"/>
</dbReference>
<dbReference type="GO" id="GO:0003735">
    <property type="term" value="F:structural constituent of ribosome"/>
    <property type="evidence" value="ECO:0007669"/>
    <property type="project" value="InterPro"/>
</dbReference>
<organism evidence="9 10">
    <name type="scientific">Tropilaelaps mercedesae</name>
    <dbReference type="NCBI Taxonomy" id="418985"/>
    <lineage>
        <taxon>Eukaryota</taxon>
        <taxon>Metazoa</taxon>
        <taxon>Ecdysozoa</taxon>
        <taxon>Arthropoda</taxon>
        <taxon>Chelicerata</taxon>
        <taxon>Arachnida</taxon>
        <taxon>Acari</taxon>
        <taxon>Parasitiformes</taxon>
        <taxon>Mesostigmata</taxon>
        <taxon>Gamasina</taxon>
        <taxon>Dermanyssoidea</taxon>
        <taxon>Laelapidae</taxon>
        <taxon>Tropilaelaps</taxon>
    </lineage>
</organism>
<dbReference type="OrthoDB" id="5919182at2759"/>
<proteinExistence type="inferred from homology"/>
<keyword evidence="3 9" id="KW-0689">Ribosomal protein</keyword>
<dbReference type="AlphaFoldDB" id="A0A1V9X008"/>
<evidence type="ECO:0000256" key="2">
    <source>
        <dbReference type="ARBA" id="ARBA00008046"/>
    </source>
</evidence>
<keyword evidence="5" id="KW-0687">Ribonucleoprotein</keyword>
<evidence type="ECO:0000256" key="5">
    <source>
        <dbReference type="ARBA" id="ARBA00023274"/>
    </source>
</evidence>
<evidence type="ECO:0000256" key="4">
    <source>
        <dbReference type="ARBA" id="ARBA00023128"/>
    </source>
</evidence>
<dbReference type="Pfam" id="PF05047">
    <property type="entry name" value="L51_S25_CI-B8"/>
    <property type="match status" value="1"/>
</dbReference>
<evidence type="ECO:0000256" key="3">
    <source>
        <dbReference type="ARBA" id="ARBA00022980"/>
    </source>
</evidence>
<dbReference type="GO" id="GO:0005739">
    <property type="term" value="C:mitochondrion"/>
    <property type="evidence" value="ECO:0007669"/>
    <property type="project" value="UniProtKB-SubCell"/>
</dbReference>
<dbReference type="STRING" id="418985.A0A1V9X008"/>
<comment type="similarity">
    <text evidence="2">Belongs to the mitochondrion-specific ribosomal protein mS25 family.</text>
</comment>
<evidence type="ECO:0000256" key="6">
    <source>
        <dbReference type="ARBA" id="ARBA00035139"/>
    </source>
</evidence>
<dbReference type="SMART" id="SM00916">
    <property type="entry name" value="L51_S25_CI-B8"/>
    <property type="match status" value="1"/>
</dbReference>
<dbReference type="InterPro" id="IPR007741">
    <property type="entry name" value="Ribosomal_mL43/mS25/NADH_DH"/>
</dbReference>
<dbReference type="EMBL" id="MNPL01031238">
    <property type="protein sequence ID" value="OQR66753.1"/>
    <property type="molecule type" value="Genomic_DNA"/>
</dbReference>
<dbReference type="Gene3D" id="3.40.30.10">
    <property type="entry name" value="Glutaredoxin"/>
    <property type="match status" value="1"/>
</dbReference>
<sequence>MPFMRGAAPIRRTLKFLEKGRLVFRDRVKVVSLNFNTLGYRKEAHQGMRDFVFWDLHQVQYKNPSVQIVLLKNMTPSPHIRVWLDDGSEVIFDVDGQTSSQILERLIKTLGKTQEVLQQETLLQEKQDTPANFGRQYGKWCICEVEGQVPCPGIVKLPEVLIAKIQHKKGLFVKKEEE</sequence>
<gene>
    <name evidence="9" type="ORF">BIW11_13945</name>
</gene>
<accession>A0A1V9X008</accession>
<comment type="caution">
    <text evidence="9">The sequence shown here is derived from an EMBL/GenBank/DDBJ whole genome shotgun (WGS) entry which is preliminary data.</text>
</comment>
<reference evidence="9 10" key="1">
    <citation type="journal article" date="2017" name="Gigascience">
        <title>Draft genome of the honey bee ectoparasitic mite, Tropilaelaps mercedesae, is shaped by the parasitic life history.</title>
        <authorList>
            <person name="Dong X."/>
            <person name="Armstrong S.D."/>
            <person name="Xia D."/>
            <person name="Makepeace B.L."/>
            <person name="Darby A.C."/>
            <person name="Kadowaki T."/>
        </authorList>
    </citation>
    <scope>NUCLEOTIDE SEQUENCE [LARGE SCALE GENOMIC DNA]</scope>
    <source>
        <strain evidence="9">Wuxi-XJTLU</strain>
    </source>
</reference>
<evidence type="ECO:0000313" key="10">
    <source>
        <dbReference type="Proteomes" id="UP000192247"/>
    </source>
</evidence>
<dbReference type="InterPro" id="IPR036249">
    <property type="entry name" value="Thioredoxin-like_sf"/>
</dbReference>
<dbReference type="Proteomes" id="UP000192247">
    <property type="component" value="Unassembled WGS sequence"/>
</dbReference>
<dbReference type="PANTHER" id="PTHR13274:SF2">
    <property type="entry name" value="SMALL RIBOSOMAL SUBUNIT PROTEIN MS25"/>
    <property type="match status" value="1"/>
</dbReference>
<dbReference type="GO" id="GO:0005840">
    <property type="term" value="C:ribosome"/>
    <property type="evidence" value="ECO:0007669"/>
    <property type="project" value="UniProtKB-KW"/>
</dbReference>
<name>A0A1V9X008_9ACAR</name>